<evidence type="ECO:0000313" key="3">
    <source>
        <dbReference type="Proteomes" id="UP000020406"/>
    </source>
</evidence>
<dbReference type="EMBL" id="JAJPPU010000002">
    <property type="protein sequence ID" value="MCD8473390.1"/>
    <property type="molecule type" value="Genomic_DNA"/>
</dbReference>
<evidence type="ECO:0000313" key="4">
    <source>
        <dbReference type="Proteomes" id="UP001430701"/>
    </source>
</evidence>
<reference evidence="1 3" key="1">
    <citation type="journal article" date="2014" name="Genome Announc.">
        <title>Draft Genome Sequence of Xylella fastidiosa Pear Leaf Scorch Strain in Taiwan.</title>
        <authorList>
            <person name="Su C.C."/>
            <person name="Deng W.L."/>
            <person name="Jan F.J."/>
            <person name="Chang C.J."/>
            <person name="Huang H."/>
            <person name="Chen J."/>
        </authorList>
    </citation>
    <scope>NUCLEOTIDE SEQUENCE [LARGE SCALE GENOMIC DNA]</scope>
    <source>
        <strain evidence="1 3">PLS229</strain>
    </source>
</reference>
<comment type="caution">
    <text evidence="1">The sequence shown here is derived from an EMBL/GenBank/DDBJ whole genome shotgun (WGS) entry which is preliminary data.</text>
</comment>
<reference evidence="2" key="2">
    <citation type="submission" date="2021-11" db="EMBL/GenBank/DDBJ databases">
        <title>Genome sequence of Xylella taiwanensis PLS432.</title>
        <authorList>
            <person name="Weng L.-W."/>
            <person name="Su C.-C."/>
            <person name="Tsai C.-W."/>
            <person name="Kuo C.-H."/>
        </authorList>
    </citation>
    <scope>NUCLEOTIDE SEQUENCE</scope>
    <source>
        <strain evidence="2">PLS432</strain>
    </source>
</reference>
<dbReference type="EMBL" id="JDSQ01000029">
    <property type="protein sequence ID" value="EWS77160.1"/>
    <property type="molecule type" value="Genomic_DNA"/>
</dbReference>
<evidence type="ECO:0000313" key="2">
    <source>
        <dbReference type="EMBL" id="MCD8473390.1"/>
    </source>
</evidence>
<keyword evidence="4" id="KW-1185">Reference proteome</keyword>
<accession>Z9JFJ0</accession>
<dbReference type="STRING" id="1444770.AF72_12310"/>
<evidence type="ECO:0000313" key="1">
    <source>
        <dbReference type="EMBL" id="EWS77160.1"/>
    </source>
</evidence>
<dbReference type="RefSeq" id="WP_038272721.1">
    <property type="nucleotide sequence ID" value="NZ_CP053627.1"/>
</dbReference>
<dbReference type="Proteomes" id="UP000020406">
    <property type="component" value="Unassembled WGS sequence"/>
</dbReference>
<dbReference type="PATRIC" id="fig|1444770.3.peg.2909"/>
<dbReference type="GeneID" id="68900283"/>
<proteinExistence type="predicted"/>
<dbReference type="KEGG" id="xtw:AB672_03205"/>
<dbReference type="AlphaFoldDB" id="Z9JFJ0"/>
<protein>
    <submittedName>
        <fullName evidence="1">Uncharacterized protein</fullName>
    </submittedName>
</protein>
<dbReference type="Proteomes" id="UP001430701">
    <property type="component" value="Unassembled WGS sequence"/>
</dbReference>
<organism evidence="1 3">
    <name type="scientific">Xylella taiwanensis</name>
    <dbReference type="NCBI Taxonomy" id="1444770"/>
    <lineage>
        <taxon>Bacteria</taxon>
        <taxon>Pseudomonadati</taxon>
        <taxon>Pseudomonadota</taxon>
        <taxon>Gammaproteobacteria</taxon>
        <taxon>Lysobacterales</taxon>
        <taxon>Lysobacteraceae</taxon>
        <taxon>Xylella</taxon>
    </lineage>
</organism>
<sequence length="103" mass="11359">MAAGLLWLVVQDWLHLLGQVVLAVILDQRRPMQHLVHYQWLTGYVVQSPGSGAGVCLMVDTCHGSASWGAHGGESTDVERCVQVMRELLYAVTQWPVHVISPV</sequence>
<name>Z9JFJ0_9GAMM</name>
<gene>
    <name evidence="1" type="ORF">AF72_12310</name>
    <name evidence="2" type="ORF">LPH55_07970</name>
</gene>